<dbReference type="PANTHER" id="PTHR30417:SF4">
    <property type="entry name" value="1,6-ANHYDRO-N-ACETYLMURAMYL-L-ALANINE AMIDASE AMPD"/>
    <property type="match status" value="1"/>
</dbReference>
<feature type="domain" description="N-acetylmuramoyl-L-alanine amidase" evidence="14">
    <location>
        <begin position="16"/>
        <end position="167"/>
    </location>
</feature>
<dbReference type="GO" id="GO:0005737">
    <property type="term" value="C:cytoplasm"/>
    <property type="evidence" value="ECO:0007669"/>
    <property type="project" value="UniProtKB-SubCell"/>
</dbReference>
<dbReference type="FunFam" id="3.40.80.10:FF:000002">
    <property type="entry name" value="1,6-anhydro-N-acetylmuramyl-L-alanine amidase"/>
    <property type="match status" value="1"/>
</dbReference>
<evidence type="ECO:0000256" key="11">
    <source>
        <dbReference type="ARBA" id="ARBA00039257"/>
    </source>
</evidence>
<comment type="cofactor">
    <cofactor evidence="2">
        <name>Zn(2+)</name>
        <dbReference type="ChEBI" id="CHEBI:29105"/>
    </cofactor>
</comment>
<dbReference type="Proteomes" id="UP000235005">
    <property type="component" value="Unassembled WGS sequence"/>
</dbReference>
<evidence type="ECO:0000256" key="6">
    <source>
        <dbReference type="ARBA" id="ARBA00022490"/>
    </source>
</evidence>
<comment type="catalytic activity">
    <reaction evidence="1">
        <text>Hydrolyzes the link between N-acetylmuramoyl residues and L-amino acid residues in certain cell-wall glycopeptides.</text>
        <dbReference type="EC" id="3.5.1.28"/>
    </reaction>
</comment>
<dbReference type="InterPro" id="IPR051206">
    <property type="entry name" value="NAMLAA_amidase_2"/>
</dbReference>
<evidence type="ECO:0000256" key="13">
    <source>
        <dbReference type="SAM" id="MobiDB-lite"/>
    </source>
</evidence>
<evidence type="ECO:0000256" key="3">
    <source>
        <dbReference type="ARBA" id="ARBA00004496"/>
    </source>
</evidence>
<dbReference type="GO" id="GO:0071555">
    <property type="term" value="P:cell wall organization"/>
    <property type="evidence" value="ECO:0007669"/>
    <property type="project" value="UniProtKB-KW"/>
</dbReference>
<dbReference type="EC" id="3.5.1.28" evidence="5"/>
<organism evidence="15 16">
    <name type="scientific">Pseudohalioglobus lutimaris</name>
    <dbReference type="NCBI Taxonomy" id="1737061"/>
    <lineage>
        <taxon>Bacteria</taxon>
        <taxon>Pseudomonadati</taxon>
        <taxon>Pseudomonadota</taxon>
        <taxon>Gammaproteobacteria</taxon>
        <taxon>Cellvibrionales</taxon>
        <taxon>Halieaceae</taxon>
        <taxon>Pseudohalioglobus</taxon>
    </lineage>
</organism>
<evidence type="ECO:0000256" key="12">
    <source>
        <dbReference type="ARBA" id="ARBA00042615"/>
    </source>
</evidence>
<evidence type="ECO:0000259" key="14">
    <source>
        <dbReference type="SMART" id="SM00644"/>
    </source>
</evidence>
<dbReference type="InterPro" id="IPR002502">
    <property type="entry name" value="Amidase_domain"/>
</dbReference>
<evidence type="ECO:0000256" key="7">
    <source>
        <dbReference type="ARBA" id="ARBA00022723"/>
    </source>
</evidence>
<keyword evidence="16" id="KW-1185">Reference proteome</keyword>
<dbReference type="OrthoDB" id="9794842at2"/>
<dbReference type="GO" id="GO:0008745">
    <property type="term" value="F:N-acetylmuramoyl-L-alanine amidase activity"/>
    <property type="evidence" value="ECO:0007669"/>
    <property type="project" value="UniProtKB-EC"/>
</dbReference>
<comment type="caution">
    <text evidence="15">The sequence shown here is derived from an EMBL/GenBank/DDBJ whole genome shotgun (WGS) entry which is preliminary data.</text>
</comment>
<keyword evidence="6" id="KW-0963">Cytoplasm</keyword>
<dbReference type="EMBL" id="PKUS01000002">
    <property type="protein sequence ID" value="PLW70508.1"/>
    <property type="molecule type" value="Genomic_DNA"/>
</dbReference>
<evidence type="ECO:0000256" key="2">
    <source>
        <dbReference type="ARBA" id="ARBA00001947"/>
    </source>
</evidence>
<evidence type="ECO:0000256" key="4">
    <source>
        <dbReference type="ARBA" id="ARBA00007553"/>
    </source>
</evidence>
<evidence type="ECO:0000256" key="8">
    <source>
        <dbReference type="ARBA" id="ARBA00022801"/>
    </source>
</evidence>
<evidence type="ECO:0000256" key="1">
    <source>
        <dbReference type="ARBA" id="ARBA00001561"/>
    </source>
</evidence>
<dbReference type="SMART" id="SM00644">
    <property type="entry name" value="Ami_2"/>
    <property type="match status" value="1"/>
</dbReference>
<keyword evidence="8" id="KW-0378">Hydrolase</keyword>
<evidence type="ECO:0000313" key="15">
    <source>
        <dbReference type="EMBL" id="PLW70508.1"/>
    </source>
</evidence>
<dbReference type="GO" id="GO:0009254">
    <property type="term" value="P:peptidoglycan turnover"/>
    <property type="evidence" value="ECO:0007669"/>
    <property type="project" value="TreeGrafter"/>
</dbReference>
<keyword evidence="10" id="KW-0961">Cell wall biogenesis/degradation</keyword>
<feature type="region of interest" description="Disordered" evidence="13">
    <location>
        <begin position="152"/>
        <end position="172"/>
    </location>
</feature>
<dbReference type="InterPro" id="IPR036505">
    <property type="entry name" value="Amidase/PGRP_sf"/>
</dbReference>
<evidence type="ECO:0000313" key="16">
    <source>
        <dbReference type="Proteomes" id="UP000235005"/>
    </source>
</evidence>
<dbReference type="SUPFAM" id="SSF55846">
    <property type="entry name" value="N-acetylmuramoyl-L-alanine amidase-like"/>
    <property type="match status" value="1"/>
</dbReference>
<evidence type="ECO:0000256" key="10">
    <source>
        <dbReference type="ARBA" id="ARBA00023316"/>
    </source>
</evidence>
<dbReference type="CDD" id="cd06583">
    <property type="entry name" value="PGRP"/>
    <property type="match status" value="1"/>
</dbReference>
<dbReference type="GO" id="GO:0046872">
    <property type="term" value="F:metal ion binding"/>
    <property type="evidence" value="ECO:0007669"/>
    <property type="project" value="UniProtKB-KW"/>
</dbReference>
<reference evidence="15 16" key="1">
    <citation type="submission" date="2018-01" db="EMBL/GenBank/DDBJ databases">
        <title>The draft genome sequence of Halioglobus lutimaris HF004.</title>
        <authorList>
            <person name="Du Z.-J."/>
            <person name="Shi M.-J."/>
        </authorList>
    </citation>
    <scope>NUCLEOTIDE SEQUENCE [LARGE SCALE GENOMIC DNA]</scope>
    <source>
        <strain evidence="15 16">HF004</strain>
    </source>
</reference>
<dbReference type="GO" id="GO:0009253">
    <property type="term" value="P:peptidoglycan catabolic process"/>
    <property type="evidence" value="ECO:0007669"/>
    <property type="project" value="InterPro"/>
</dbReference>
<dbReference type="Gene3D" id="3.40.80.10">
    <property type="entry name" value="Peptidoglycan recognition protein-like"/>
    <property type="match status" value="1"/>
</dbReference>
<comment type="subcellular location">
    <subcellularLocation>
        <location evidence="3">Cytoplasm</location>
    </subcellularLocation>
</comment>
<keyword evidence="7" id="KW-0479">Metal-binding</keyword>
<evidence type="ECO:0000256" key="5">
    <source>
        <dbReference type="ARBA" id="ARBA00011901"/>
    </source>
</evidence>
<feature type="compositionally biased region" description="Basic and acidic residues" evidence="13">
    <location>
        <begin position="152"/>
        <end position="165"/>
    </location>
</feature>
<dbReference type="NCBIfam" id="NF008758">
    <property type="entry name" value="PRK11789.1"/>
    <property type="match status" value="1"/>
</dbReference>
<evidence type="ECO:0000256" key="9">
    <source>
        <dbReference type="ARBA" id="ARBA00022833"/>
    </source>
</evidence>
<accession>A0A2N5X7R1</accession>
<sequence length="189" mass="21211">MQIKSGWLTAARTVRTENCEPRPVGIVPQLLVIHNISLPPGQFGDSSIERFFTNTLDWDEHPFFAEIRDVKVSAHLLIRRDGELVQFVSFDDRAWHAGLSCYGGRENCNDFSIGIELEGTDSLPYTNAQYHALRAVTRALLQTYPSMSRDHIAGHSDIAPGRKTDPGPAFDWSRYLQDLESPAQKESAP</sequence>
<dbReference type="PANTHER" id="PTHR30417">
    <property type="entry name" value="N-ACETYLMURAMOYL-L-ALANINE AMIDASE AMID"/>
    <property type="match status" value="1"/>
</dbReference>
<name>A0A2N5X7R1_9GAMM</name>
<dbReference type="Pfam" id="PF01510">
    <property type="entry name" value="Amidase_2"/>
    <property type="match status" value="1"/>
</dbReference>
<keyword evidence="9" id="KW-0862">Zinc</keyword>
<proteinExistence type="inferred from homology"/>
<gene>
    <name evidence="15" type="ORF">C0039_03870</name>
</gene>
<comment type="similarity">
    <text evidence="4">Belongs to the N-acetylmuramoyl-L-alanine amidase 2 family.</text>
</comment>
<protein>
    <recommendedName>
        <fullName evidence="11">1,6-anhydro-N-acetylmuramyl-L-alanine amidase AmpD</fullName>
        <ecNumber evidence="5">3.5.1.28</ecNumber>
    </recommendedName>
    <alternativeName>
        <fullName evidence="12">N-acetylmuramoyl-L-alanine amidase</fullName>
    </alternativeName>
</protein>
<dbReference type="AlphaFoldDB" id="A0A2N5X7R1"/>